<evidence type="ECO:0000313" key="1">
    <source>
        <dbReference type="EMBL" id="MCH4296028.1"/>
    </source>
</evidence>
<keyword evidence="2" id="KW-1185">Reference proteome</keyword>
<dbReference type="AlphaFoldDB" id="A0AAJ1F1Y6"/>
<evidence type="ECO:0000313" key="2">
    <source>
        <dbReference type="Proteomes" id="UP001297581"/>
    </source>
</evidence>
<reference evidence="1 2" key="1">
    <citation type="submission" date="2022-02" db="EMBL/GenBank/DDBJ databases">
        <title>The genome sequence of Shewanella sp. 3B26.</title>
        <authorList>
            <person name="Du J."/>
        </authorList>
    </citation>
    <scope>NUCLEOTIDE SEQUENCE [LARGE SCALE GENOMIC DNA]</scope>
    <source>
        <strain evidence="1 2">3B26</strain>
    </source>
</reference>
<dbReference type="Proteomes" id="UP001297581">
    <property type="component" value="Unassembled WGS sequence"/>
</dbReference>
<protein>
    <submittedName>
        <fullName evidence="1">Uncharacterized protein</fullName>
    </submittedName>
</protein>
<dbReference type="RefSeq" id="WP_240592124.1">
    <property type="nucleotide sequence ID" value="NZ_JAKUDL010000007.1"/>
</dbReference>
<accession>A0AAJ1F1Y6</accession>
<sequence>MFGFHTLKLTSLPELPARTGVLYVLQEQGEPRRLGGFVAREAKRSRWMWLSLDSKDKTDELALVLLRLCRRYGIHSLDINESQHPRAALLKRLAALDGWGIEEWSRLG</sequence>
<organism evidence="1 2">
    <name type="scientific">Shewanella zhuhaiensis</name>
    <dbReference type="NCBI Taxonomy" id="2919576"/>
    <lineage>
        <taxon>Bacteria</taxon>
        <taxon>Pseudomonadati</taxon>
        <taxon>Pseudomonadota</taxon>
        <taxon>Gammaproteobacteria</taxon>
        <taxon>Alteromonadales</taxon>
        <taxon>Shewanellaceae</taxon>
        <taxon>Shewanella</taxon>
    </lineage>
</organism>
<comment type="caution">
    <text evidence="1">The sequence shown here is derived from an EMBL/GenBank/DDBJ whole genome shotgun (WGS) entry which is preliminary data.</text>
</comment>
<gene>
    <name evidence="1" type="ORF">MJ923_17100</name>
</gene>
<dbReference type="EMBL" id="JAKUDL010000007">
    <property type="protein sequence ID" value="MCH4296028.1"/>
    <property type="molecule type" value="Genomic_DNA"/>
</dbReference>
<proteinExistence type="predicted"/>
<name>A0AAJ1F1Y6_9GAMM</name>